<comment type="caution">
    <text evidence="2">The sequence shown here is derived from an EMBL/GenBank/DDBJ whole genome shotgun (WGS) entry which is preliminary data.</text>
</comment>
<feature type="compositionally biased region" description="Basic residues" evidence="1">
    <location>
        <begin position="75"/>
        <end position="85"/>
    </location>
</feature>
<evidence type="ECO:0000313" key="3">
    <source>
        <dbReference type="Proteomes" id="UP001596353"/>
    </source>
</evidence>
<organism evidence="2 3">
    <name type="scientific">Sulfitobacter porphyrae</name>
    <dbReference type="NCBI Taxonomy" id="1246864"/>
    <lineage>
        <taxon>Bacteria</taxon>
        <taxon>Pseudomonadati</taxon>
        <taxon>Pseudomonadota</taxon>
        <taxon>Alphaproteobacteria</taxon>
        <taxon>Rhodobacterales</taxon>
        <taxon>Roseobacteraceae</taxon>
        <taxon>Sulfitobacter</taxon>
    </lineage>
</organism>
<proteinExistence type="predicted"/>
<accession>A0ABW2B292</accession>
<reference evidence="3" key="1">
    <citation type="journal article" date="2019" name="Int. J. Syst. Evol. Microbiol.">
        <title>The Global Catalogue of Microorganisms (GCM) 10K type strain sequencing project: providing services to taxonomists for standard genome sequencing and annotation.</title>
        <authorList>
            <consortium name="The Broad Institute Genomics Platform"/>
            <consortium name="The Broad Institute Genome Sequencing Center for Infectious Disease"/>
            <person name="Wu L."/>
            <person name="Ma J."/>
        </authorList>
    </citation>
    <scope>NUCLEOTIDE SEQUENCE [LARGE SCALE GENOMIC DNA]</scope>
    <source>
        <strain evidence="3">CCUG 66188</strain>
    </source>
</reference>
<evidence type="ECO:0000256" key="1">
    <source>
        <dbReference type="SAM" id="MobiDB-lite"/>
    </source>
</evidence>
<name>A0ABW2B292_9RHOB</name>
<keyword evidence="3" id="KW-1185">Reference proteome</keyword>
<feature type="region of interest" description="Disordered" evidence="1">
    <location>
        <begin position="58"/>
        <end position="85"/>
    </location>
</feature>
<dbReference type="Proteomes" id="UP001596353">
    <property type="component" value="Unassembled WGS sequence"/>
</dbReference>
<sequence length="85" mass="9471">MTKVHDQKSSGRARLFELHRQLLRAGDAVQAAKRHRIPLLDDASASRFRDAAIASLKARDPAAATGTPGEMRGILSKRRWRPDQL</sequence>
<gene>
    <name evidence="2" type="ORF">ACFQFQ_10370</name>
</gene>
<protein>
    <submittedName>
        <fullName evidence="2">Uncharacterized protein</fullName>
    </submittedName>
</protein>
<dbReference type="EMBL" id="JBHSWG010000001">
    <property type="protein sequence ID" value="MFC6759810.1"/>
    <property type="molecule type" value="Genomic_DNA"/>
</dbReference>
<evidence type="ECO:0000313" key="2">
    <source>
        <dbReference type="EMBL" id="MFC6759810.1"/>
    </source>
</evidence>